<keyword evidence="7 15" id="KW-0479">Metal-binding</keyword>
<evidence type="ECO:0000256" key="16">
    <source>
        <dbReference type="PROSITE-ProRule" id="PRU00209"/>
    </source>
</evidence>
<dbReference type="InterPro" id="IPR020825">
    <property type="entry name" value="Phe-tRNA_synthase-like_B3/B4"/>
</dbReference>
<evidence type="ECO:0000256" key="2">
    <source>
        <dbReference type="ARBA" id="ARBA00008653"/>
    </source>
</evidence>
<dbReference type="PANTHER" id="PTHR10947:SF0">
    <property type="entry name" value="PHENYLALANINE--TRNA LIGASE BETA SUBUNIT"/>
    <property type="match status" value="1"/>
</dbReference>
<dbReference type="SUPFAM" id="SSF50249">
    <property type="entry name" value="Nucleic acid-binding proteins"/>
    <property type="match status" value="1"/>
</dbReference>
<dbReference type="Pfam" id="PF03147">
    <property type="entry name" value="FDX-ACB"/>
    <property type="match status" value="1"/>
</dbReference>
<dbReference type="OrthoDB" id="9805455at2"/>
<dbReference type="FunFam" id="3.30.56.10:FF:000002">
    <property type="entry name" value="Phenylalanine--tRNA ligase beta subunit"/>
    <property type="match status" value="1"/>
</dbReference>
<organism evidence="20 21">
    <name type="scientific">Gloeobacter kilaueensis (strain ATCC BAA-2537 / CCAP 1431/1 / ULC 316 / JS1)</name>
    <dbReference type="NCBI Taxonomy" id="1183438"/>
    <lineage>
        <taxon>Bacteria</taxon>
        <taxon>Bacillati</taxon>
        <taxon>Cyanobacteriota</taxon>
        <taxon>Cyanophyceae</taxon>
        <taxon>Gloeobacterales</taxon>
        <taxon>Gloeobacteraceae</taxon>
        <taxon>Gloeobacter</taxon>
    </lineage>
</organism>
<dbReference type="AlphaFoldDB" id="U5QP85"/>
<dbReference type="Pfam" id="PF03483">
    <property type="entry name" value="B3_4"/>
    <property type="match status" value="1"/>
</dbReference>
<dbReference type="PANTHER" id="PTHR10947">
    <property type="entry name" value="PHENYLALANYL-TRNA SYNTHETASE BETA CHAIN AND LEUCINE-RICH REPEAT-CONTAINING PROTEIN 47"/>
    <property type="match status" value="1"/>
</dbReference>
<proteinExistence type="inferred from homology"/>
<dbReference type="Pfam" id="PF01588">
    <property type="entry name" value="tRNA_bind"/>
    <property type="match status" value="1"/>
</dbReference>
<sequence>MRVSINWLREYVDFDLTAVELAEKLTMAGFEVEDIEDRRTWADGVVVGRVLECVPHPQADRLRVCQVDTGSGRLLNIVCGAPNARADIYVPVATVGTYLPIKDLKLRSTTIRGVPSEGMLCSLAELGLEKESDGIYIFSQSDLPLGADVRPLLKLDDVILDIASTANRADALSIIGIAREVAALTGGLLRLPIAHPPAVGEGALAVRVEAPDACPIYTATLLEGLRVGPAPAWLVERLEKAGMRSINNLVDITNYVLLEWGQPLHAFDADKLAARPLGVRFARKGEHLRTLDGTDRSLEPVNLLITAADGPVAVAGVMGGEATEVSPETTSVVLEAAVFDPVVTRRSARALGLRSEASARYERGVDSFALEHALGRALQLLIDFAGARVSAQAIVDGRERQGRTLVLRPERLARLLGEEIPAAQIAQVLKDLGFDVQANPEHLRVSVPSHRLRDIEREVDLIEEVARIVGYERFAPTLPPPADGGYLPFEDQLERQIRAICQGAGLTEVVTYSLAPDRDQNPVALSNPLSAELNSLRTNLIDGLIETLRFNRSQGTAQLHAFEIGIVFLKTDEGIFESQRLAAVLCGAPTVGDWQKKAPDFDWFAAKGVLASLFSPWQIDVEYQADRQDDRLHPGRTASLWIDGERLGVIGQLHPRLAARLDLPEQTFFFEIDLDFLIAVVRERPAEFRPYSPYPASDRDLSFYAREGTTVFEFERVIRDNGEPLLESVALIDEYRGSSVPEGSRSLAFRMVYRSDHTLTEEEVNSVHQRIRQALIDRFDIEARS</sequence>
<dbReference type="Gene3D" id="2.40.50.140">
    <property type="entry name" value="Nucleic acid-binding proteins"/>
    <property type="match status" value="1"/>
</dbReference>
<feature type="domain" description="B5" evidence="19">
    <location>
        <begin position="400"/>
        <end position="476"/>
    </location>
</feature>
<keyword evidence="4 15" id="KW-0963">Cytoplasm</keyword>
<dbReference type="EMBL" id="CP003587">
    <property type="protein sequence ID" value="AGY59384.1"/>
    <property type="molecule type" value="Genomic_DNA"/>
</dbReference>
<dbReference type="InterPro" id="IPR012340">
    <property type="entry name" value="NA-bd_OB-fold"/>
</dbReference>
<reference evidence="20 21" key="1">
    <citation type="journal article" date="2013" name="PLoS ONE">
        <title>Cultivation and Complete Genome Sequencing of Gloeobacter kilaueensis sp. nov., from a Lava Cave in Kilauea Caldera, Hawai'i.</title>
        <authorList>
            <person name="Saw J.H."/>
            <person name="Schatz M."/>
            <person name="Brown M.V."/>
            <person name="Kunkel D.D."/>
            <person name="Foster J.S."/>
            <person name="Shick H."/>
            <person name="Christensen S."/>
            <person name="Hou S."/>
            <person name="Wan X."/>
            <person name="Donachie S.P."/>
        </authorList>
    </citation>
    <scope>NUCLEOTIDE SEQUENCE [LARGE SCALE GENOMIC DNA]</scope>
    <source>
        <strain evidence="21">JS</strain>
    </source>
</reference>
<dbReference type="STRING" id="1183438.GKIL_3138"/>
<dbReference type="SUPFAM" id="SSF54991">
    <property type="entry name" value="Anticodon-binding domain of PheRS"/>
    <property type="match status" value="1"/>
</dbReference>
<evidence type="ECO:0000256" key="3">
    <source>
        <dbReference type="ARBA" id="ARBA00011209"/>
    </source>
</evidence>
<dbReference type="GO" id="GO:0000287">
    <property type="term" value="F:magnesium ion binding"/>
    <property type="evidence" value="ECO:0007669"/>
    <property type="project" value="UniProtKB-UniRule"/>
</dbReference>
<dbReference type="InterPro" id="IPR041616">
    <property type="entry name" value="PheRS_beta_core"/>
</dbReference>
<dbReference type="Gene3D" id="3.30.930.10">
    <property type="entry name" value="Bira Bifunctional Protein, Domain 2"/>
    <property type="match status" value="1"/>
</dbReference>
<comment type="subunit">
    <text evidence="3 15">Tetramer of two alpha and two beta subunits.</text>
</comment>
<evidence type="ECO:0000256" key="8">
    <source>
        <dbReference type="ARBA" id="ARBA00022741"/>
    </source>
</evidence>
<dbReference type="Proteomes" id="UP000017396">
    <property type="component" value="Chromosome"/>
</dbReference>
<dbReference type="InterPro" id="IPR045864">
    <property type="entry name" value="aa-tRNA-synth_II/BPL/LPL"/>
</dbReference>
<keyword evidence="21" id="KW-1185">Reference proteome</keyword>
<dbReference type="GO" id="GO:0004826">
    <property type="term" value="F:phenylalanine-tRNA ligase activity"/>
    <property type="evidence" value="ECO:0007669"/>
    <property type="project" value="UniProtKB-UniRule"/>
</dbReference>
<evidence type="ECO:0000256" key="9">
    <source>
        <dbReference type="ARBA" id="ARBA00022840"/>
    </source>
</evidence>
<evidence type="ECO:0000259" key="18">
    <source>
        <dbReference type="PROSITE" id="PS51447"/>
    </source>
</evidence>
<feature type="binding site" evidence="15">
    <location>
        <position position="454"/>
    </location>
    <ligand>
        <name>Mg(2+)</name>
        <dbReference type="ChEBI" id="CHEBI:18420"/>
        <note>shared with alpha subunit</note>
    </ligand>
</feature>
<evidence type="ECO:0000259" key="17">
    <source>
        <dbReference type="PROSITE" id="PS50886"/>
    </source>
</evidence>
<feature type="domain" description="TRNA-binding" evidence="17">
    <location>
        <begin position="39"/>
        <end position="150"/>
    </location>
</feature>
<dbReference type="GO" id="GO:0005524">
    <property type="term" value="F:ATP binding"/>
    <property type="evidence" value="ECO:0007669"/>
    <property type="project" value="UniProtKB-UniRule"/>
</dbReference>
<dbReference type="RefSeq" id="WP_023174644.1">
    <property type="nucleotide sequence ID" value="NC_022600.1"/>
</dbReference>
<dbReference type="eggNOG" id="COG0072">
    <property type="taxonomic scope" value="Bacteria"/>
</dbReference>
<dbReference type="Gene3D" id="3.30.56.10">
    <property type="match status" value="2"/>
</dbReference>
<evidence type="ECO:0000256" key="4">
    <source>
        <dbReference type="ARBA" id="ARBA00022490"/>
    </source>
</evidence>
<evidence type="ECO:0000256" key="12">
    <source>
        <dbReference type="ARBA" id="ARBA00022917"/>
    </source>
</evidence>
<feature type="domain" description="FDX-ACB" evidence="18">
    <location>
        <begin position="692"/>
        <end position="784"/>
    </location>
</feature>
<comment type="cofactor">
    <cofactor evidence="15">
        <name>Mg(2+)</name>
        <dbReference type="ChEBI" id="CHEBI:18420"/>
    </cofactor>
    <text evidence="15">Binds 2 magnesium ions per tetramer.</text>
</comment>
<gene>
    <name evidence="15 20" type="primary">pheT</name>
    <name evidence="20" type="ORF">GKIL_3138</name>
</gene>
<evidence type="ECO:0000256" key="13">
    <source>
        <dbReference type="ARBA" id="ARBA00023146"/>
    </source>
</evidence>
<dbReference type="InterPro" id="IPR033714">
    <property type="entry name" value="tRNA_bind_bactPheRS"/>
</dbReference>
<dbReference type="PROSITE" id="PS51483">
    <property type="entry name" value="B5"/>
    <property type="match status" value="1"/>
</dbReference>
<dbReference type="InterPro" id="IPR005147">
    <property type="entry name" value="tRNA_synthase_B5-dom"/>
</dbReference>
<dbReference type="Gene3D" id="3.30.70.380">
    <property type="entry name" value="Ferrodoxin-fold anticodon-binding domain"/>
    <property type="match status" value="1"/>
</dbReference>
<dbReference type="Pfam" id="PF17759">
    <property type="entry name" value="tRNA_synthFbeta"/>
    <property type="match status" value="1"/>
</dbReference>
<evidence type="ECO:0000256" key="10">
    <source>
        <dbReference type="ARBA" id="ARBA00022842"/>
    </source>
</evidence>
<evidence type="ECO:0000256" key="5">
    <source>
        <dbReference type="ARBA" id="ARBA00022555"/>
    </source>
</evidence>
<evidence type="ECO:0000259" key="19">
    <source>
        <dbReference type="PROSITE" id="PS51483"/>
    </source>
</evidence>
<feature type="binding site" evidence="15">
    <location>
        <position position="460"/>
    </location>
    <ligand>
        <name>Mg(2+)</name>
        <dbReference type="ChEBI" id="CHEBI:18420"/>
        <note>shared with alpha subunit</note>
    </ligand>
</feature>
<feature type="binding site" evidence="15">
    <location>
        <position position="463"/>
    </location>
    <ligand>
        <name>Mg(2+)</name>
        <dbReference type="ChEBI" id="CHEBI:18420"/>
        <note>shared with alpha subunit</note>
    </ligand>
</feature>
<dbReference type="InterPro" id="IPR004532">
    <property type="entry name" value="Phe-tRNA-ligase_IIc_bsu_bact"/>
</dbReference>
<dbReference type="HAMAP" id="MF_00283">
    <property type="entry name" value="Phe_tRNA_synth_beta1"/>
    <property type="match status" value="1"/>
</dbReference>
<keyword evidence="12 15" id="KW-0648">Protein biosynthesis</keyword>
<dbReference type="SUPFAM" id="SSF46955">
    <property type="entry name" value="Putative DNA-binding domain"/>
    <property type="match status" value="1"/>
</dbReference>
<dbReference type="PROSITE" id="PS51447">
    <property type="entry name" value="FDX_ACB"/>
    <property type="match status" value="1"/>
</dbReference>
<dbReference type="InterPro" id="IPR045060">
    <property type="entry name" value="Phe-tRNA-ligase_IIc_bsu"/>
</dbReference>
<comment type="similarity">
    <text evidence="2 15">Belongs to the phenylalanyl-tRNA synthetase beta subunit family. Type 1 subfamily.</text>
</comment>
<dbReference type="KEGG" id="glj:GKIL_3138"/>
<accession>U5QP85</accession>
<evidence type="ECO:0000256" key="11">
    <source>
        <dbReference type="ARBA" id="ARBA00022884"/>
    </source>
</evidence>
<dbReference type="CDD" id="cd02796">
    <property type="entry name" value="tRNA_bind_bactPheRS"/>
    <property type="match status" value="1"/>
</dbReference>
<keyword evidence="13 15" id="KW-0030">Aminoacyl-tRNA synthetase</keyword>
<dbReference type="PROSITE" id="PS50886">
    <property type="entry name" value="TRBD"/>
    <property type="match status" value="1"/>
</dbReference>
<feature type="binding site" evidence="15">
    <location>
        <position position="464"/>
    </location>
    <ligand>
        <name>Mg(2+)</name>
        <dbReference type="ChEBI" id="CHEBI:18420"/>
        <note>shared with alpha subunit</note>
    </ligand>
</feature>
<dbReference type="Gene3D" id="3.50.40.10">
    <property type="entry name" value="Phenylalanyl-trna Synthetase, Chain B, domain 3"/>
    <property type="match status" value="1"/>
</dbReference>
<evidence type="ECO:0000313" key="20">
    <source>
        <dbReference type="EMBL" id="AGY59384.1"/>
    </source>
</evidence>
<dbReference type="InterPro" id="IPR002547">
    <property type="entry name" value="tRNA-bd_dom"/>
</dbReference>
<dbReference type="InterPro" id="IPR009061">
    <property type="entry name" value="DNA-bd_dom_put_sf"/>
</dbReference>
<dbReference type="InterPro" id="IPR005146">
    <property type="entry name" value="B3/B4_tRNA-bd"/>
</dbReference>
<dbReference type="InterPro" id="IPR005121">
    <property type="entry name" value="Fdx_antiC-bd"/>
</dbReference>
<dbReference type="eggNOG" id="COG0073">
    <property type="taxonomic scope" value="Bacteria"/>
</dbReference>
<dbReference type="PATRIC" id="fig|1183438.3.peg.3088"/>
<evidence type="ECO:0000313" key="21">
    <source>
        <dbReference type="Proteomes" id="UP000017396"/>
    </source>
</evidence>
<evidence type="ECO:0000256" key="6">
    <source>
        <dbReference type="ARBA" id="ARBA00022598"/>
    </source>
</evidence>
<name>U5QP85_GLOK1</name>
<keyword evidence="8 15" id="KW-0547">Nucleotide-binding</keyword>
<dbReference type="GO" id="GO:0000049">
    <property type="term" value="F:tRNA binding"/>
    <property type="evidence" value="ECO:0007669"/>
    <property type="project" value="UniProtKB-UniRule"/>
</dbReference>
<keyword evidence="11 16" id="KW-0694">RNA-binding</keyword>
<dbReference type="NCBIfam" id="TIGR00472">
    <property type="entry name" value="pheT_bact"/>
    <property type="match status" value="1"/>
</dbReference>
<dbReference type="InterPro" id="IPR036690">
    <property type="entry name" value="Fdx_antiC-bd_sf"/>
</dbReference>
<dbReference type="GO" id="GO:0009328">
    <property type="term" value="C:phenylalanine-tRNA ligase complex"/>
    <property type="evidence" value="ECO:0007669"/>
    <property type="project" value="TreeGrafter"/>
</dbReference>
<protein>
    <recommendedName>
        <fullName evidence="15">Phenylalanine--tRNA ligase beta subunit</fullName>
        <ecNumber evidence="15">6.1.1.20</ecNumber>
    </recommendedName>
    <alternativeName>
        <fullName evidence="15">Phenylalanyl-tRNA synthetase beta subunit</fullName>
        <shortName evidence="15">PheRS</shortName>
    </alternativeName>
</protein>
<comment type="catalytic activity">
    <reaction evidence="14 15">
        <text>tRNA(Phe) + L-phenylalanine + ATP = L-phenylalanyl-tRNA(Phe) + AMP + diphosphate + H(+)</text>
        <dbReference type="Rhea" id="RHEA:19413"/>
        <dbReference type="Rhea" id="RHEA-COMP:9668"/>
        <dbReference type="Rhea" id="RHEA-COMP:9699"/>
        <dbReference type="ChEBI" id="CHEBI:15378"/>
        <dbReference type="ChEBI" id="CHEBI:30616"/>
        <dbReference type="ChEBI" id="CHEBI:33019"/>
        <dbReference type="ChEBI" id="CHEBI:58095"/>
        <dbReference type="ChEBI" id="CHEBI:78442"/>
        <dbReference type="ChEBI" id="CHEBI:78531"/>
        <dbReference type="ChEBI" id="CHEBI:456215"/>
        <dbReference type="EC" id="6.1.1.20"/>
    </reaction>
</comment>
<keyword evidence="9 15" id="KW-0067">ATP-binding</keyword>
<evidence type="ECO:0000256" key="7">
    <source>
        <dbReference type="ARBA" id="ARBA00022723"/>
    </source>
</evidence>
<dbReference type="SUPFAM" id="SSF55681">
    <property type="entry name" value="Class II aaRS and biotin synthetases"/>
    <property type="match status" value="1"/>
</dbReference>
<evidence type="ECO:0000256" key="1">
    <source>
        <dbReference type="ARBA" id="ARBA00004496"/>
    </source>
</evidence>
<dbReference type="FunFam" id="3.50.40.10:FF:000001">
    <property type="entry name" value="Phenylalanine--tRNA ligase beta subunit"/>
    <property type="match status" value="1"/>
</dbReference>
<dbReference type="FunFam" id="2.40.50.140:FF:000045">
    <property type="entry name" value="Phenylalanine--tRNA ligase beta subunit"/>
    <property type="match status" value="1"/>
</dbReference>
<dbReference type="HOGENOM" id="CLU_016891_0_0_3"/>
<dbReference type="NCBIfam" id="NF045760">
    <property type="entry name" value="YtpR"/>
    <property type="match status" value="1"/>
</dbReference>
<evidence type="ECO:0000256" key="14">
    <source>
        <dbReference type="ARBA" id="ARBA00049255"/>
    </source>
</evidence>
<dbReference type="EC" id="6.1.1.20" evidence="15"/>
<dbReference type="GO" id="GO:0006432">
    <property type="term" value="P:phenylalanyl-tRNA aminoacylation"/>
    <property type="evidence" value="ECO:0007669"/>
    <property type="project" value="UniProtKB-UniRule"/>
</dbReference>
<dbReference type="SMART" id="SM00874">
    <property type="entry name" value="B5"/>
    <property type="match status" value="1"/>
</dbReference>
<keyword evidence="5 16" id="KW-0820">tRNA-binding</keyword>
<keyword evidence="6 15" id="KW-0436">Ligase</keyword>
<comment type="subcellular location">
    <subcellularLocation>
        <location evidence="1 15">Cytoplasm</location>
    </subcellularLocation>
</comment>
<dbReference type="Pfam" id="PF03484">
    <property type="entry name" value="B5"/>
    <property type="match status" value="1"/>
</dbReference>
<dbReference type="CDD" id="cd00769">
    <property type="entry name" value="PheRS_beta_core"/>
    <property type="match status" value="1"/>
</dbReference>
<dbReference type="SMART" id="SM00896">
    <property type="entry name" value="FDX-ACB"/>
    <property type="match status" value="1"/>
</dbReference>
<dbReference type="SMART" id="SM00873">
    <property type="entry name" value="B3_4"/>
    <property type="match status" value="1"/>
</dbReference>
<keyword evidence="10 15" id="KW-0460">Magnesium</keyword>
<evidence type="ECO:0000256" key="15">
    <source>
        <dbReference type="HAMAP-Rule" id="MF_00283"/>
    </source>
</evidence>
<dbReference type="SUPFAM" id="SSF56037">
    <property type="entry name" value="PheT/TilS domain"/>
    <property type="match status" value="1"/>
</dbReference>